<dbReference type="InterPro" id="IPR050951">
    <property type="entry name" value="Retrovirus_Pol_polyprotein"/>
</dbReference>
<dbReference type="AlphaFoldDB" id="A0AAV1LIK6"/>
<keyword evidence="4" id="KW-1185">Reference proteome</keyword>
<protein>
    <recommendedName>
        <fullName evidence="1">RNA-directed DNA polymerase</fullName>
        <ecNumber evidence="1">2.7.7.49</ecNumber>
    </recommendedName>
</protein>
<dbReference type="FunFam" id="3.30.420.10:FF:000032">
    <property type="entry name" value="Retrovirus-related Pol polyprotein from transposon 297-like Protein"/>
    <property type="match status" value="1"/>
</dbReference>
<dbReference type="Proteomes" id="UP001314205">
    <property type="component" value="Unassembled WGS sequence"/>
</dbReference>
<dbReference type="SUPFAM" id="SSF53098">
    <property type="entry name" value="Ribonuclease H-like"/>
    <property type="match status" value="1"/>
</dbReference>
<dbReference type="Pfam" id="PF17921">
    <property type="entry name" value="Integrase_H2C2"/>
    <property type="match status" value="1"/>
</dbReference>
<dbReference type="PROSITE" id="PS50994">
    <property type="entry name" value="INTEGRASE"/>
    <property type="match status" value="1"/>
</dbReference>
<dbReference type="Gene3D" id="3.30.420.10">
    <property type="entry name" value="Ribonuclease H-like superfamily/Ribonuclease H"/>
    <property type="match status" value="1"/>
</dbReference>
<dbReference type="InterPro" id="IPR001584">
    <property type="entry name" value="Integrase_cat-core"/>
</dbReference>
<feature type="domain" description="Integrase catalytic" evidence="2">
    <location>
        <begin position="68"/>
        <end position="241"/>
    </location>
</feature>
<dbReference type="PANTHER" id="PTHR37984:SF15">
    <property type="entry name" value="INTEGRASE CATALYTIC DOMAIN-CONTAINING PROTEIN"/>
    <property type="match status" value="1"/>
</dbReference>
<dbReference type="EC" id="2.7.7.49" evidence="1"/>
<proteinExistence type="predicted"/>
<comment type="caution">
    <text evidence="3">The sequence shown here is derived from an EMBL/GenBank/DDBJ whole genome shotgun (WGS) entry which is preliminary data.</text>
</comment>
<dbReference type="PANTHER" id="PTHR37984">
    <property type="entry name" value="PROTEIN CBG26694"/>
    <property type="match status" value="1"/>
</dbReference>
<dbReference type="Pfam" id="PF00665">
    <property type="entry name" value="rve"/>
    <property type="match status" value="1"/>
</dbReference>
<evidence type="ECO:0000313" key="3">
    <source>
        <dbReference type="EMBL" id="CAK1595243.1"/>
    </source>
</evidence>
<dbReference type="InterPro" id="IPR036397">
    <property type="entry name" value="RNaseH_sf"/>
</dbReference>
<dbReference type="InterPro" id="IPR041588">
    <property type="entry name" value="Integrase_H2C2"/>
</dbReference>
<evidence type="ECO:0000313" key="4">
    <source>
        <dbReference type="Proteomes" id="UP001314205"/>
    </source>
</evidence>
<sequence length="298" mass="34218">MRPYLPEECRREVFNALHNISHPGVRATRKLITGKFFWPSIQVDVGNWAKQCIQCQKCKLQRHSSSSLASFPPTERFEHLHVDIVGPLPTSPQGHRYIVTMIDRTTRWPEAIPTDDTSAESVAKIIYENWITRFRSPQTITTDQGRNFESNLFLKVLQTMGIKKIRTTAYHPQSNGIVDRWHRTLKTALKTRLSQHAKWIYELPIVLFGLRATRADTSLSAAQLTYGCSIRLPCDFFISTSSNDQEMNYDFVTQLRESISKVLSSKHTSSHGNNKSVFIHLDLITCKQVFVRNDAVKK</sequence>
<evidence type="ECO:0000259" key="2">
    <source>
        <dbReference type="PROSITE" id="PS50994"/>
    </source>
</evidence>
<dbReference type="GO" id="GO:0015074">
    <property type="term" value="P:DNA integration"/>
    <property type="evidence" value="ECO:0007669"/>
    <property type="project" value="InterPro"/>
</dbReference>
<dbReference type="GO" id="GO:0003676">
    <property type="term" value="F:nucleic acid binding"/>
    <property type="evidence" value="ECO:0007669"/>
    <property type="project" value="InterPro"/>
</dbReference>
<gene>
    <name evidence="3" type="ORF">PARMNEM_LOCUS14749</name>
</gene>
<accession>A0AAV1LIK6</accession>
<evidence type="ECO:0000256" key="1">
    <source>
        <dbReference type="ARBA" id="ARBA00012493"/>
    </source>
</evidence>
<dbReference type="GO" id="GO:0003964">
    <property type="term" value="F:RNA-directed DNA polymerase activity"/>
    <property type="evidence" value="ECO:0007669"/>
    <property type="project" value="UniProtKB-EC"/>
</dbReference>
<name>A0AAV1LIK6_9NEOP</name>
<organism evidence="3 4">
    <name type="scientific">Parnassius mnemosyne</name>
    <name type="common">clouded apollo</name>
    <dbReference type="NCBI Taxonomy" id="213953"/>
    <lineage>
        <taxon>Eukaryota</taxon>
        <taxon>Metazoa</taxon>
        <taxon>Ecdysozoa</taxon>
        <taxon>Arthropoda</taxon>
        <taxon>Hexapoda</taxon>
        <taxon>Insecta</taxon>
        <taxon>Pterygota</taxon>
        <taxon>Neoptera</taxon>
        <taxon>Endopterygota</taxon>
        <taxon>Lepidoptera</taxon>
        <taxon>Glossata</taxon>
        <taxon>Ditrysia</taxon>
        <taxon>Papilionoidea</taxon>
        <taxon>Papilionidae</taxon>
        <taxon>Parnassiinae</taxon>
        <taxon>Parnassini</taxon>
        <taxon>Parnassius</taxon>
        <taxon>Driopa</taxon>
    </lineage>
</organism>
<reference evidence="3 4" key="1">
    <citation type="submission" date="2023-11" db="EMBL/GenBank/DDBJ databases">
        <authorList>
            <person name="Hedman E."/>
            <person name="Englund M."/>
            <person name="Stromberg M."/>
            <person name="Nyberg Akerstrom W."/>
            <person name="Nylinder S."/>
            <person name="Jareborg N."/>
            <person name="Kallberg Y."/>
            <person name="Kronander E."/>
        </authorList>
    </citation>
    <scope>NUCLEOTIDE SEQUENCE [LARGE SCALE GENOMIC DNA]</scope>
</reference>
<dbReference type="Gene3D" id="1.10.340.70">
    <property type="match status" value="1"/>
</dbReference>
<dbReference type="InterPro" id="IPR012337">
    <property type="entry name" value="RNaseH-like_sf"/>
</dbReference>
<dbReference type="EMBL" id="CAVLGL010000091">
    <property type="protein sequence ID" value="CAK1595243.1"/>
    <property type="molecule type" value="Genomic_DNA"/>
</dbReference>